<protein>
    <recommendedName>
        <fullName evidence="3">Polymerase nucleotidyl transferase domain-containing protein</fullName>
    </recommendedName>
</protein>
<dbReference type="EMBL" id="MGHH01000007">
    <property type="protein sequence ID" value="OGM65001.1"/>
    <property type="molecule type" value="Genomic_DNA"/>
</dbReference>
<reference evidence="1 2" key="1">
    <citation type="journal article" date="2016" name="Nat. Commun.">
        <title>Thousands of microbial genomes shed light on interconnected biogeochemical processes in an aquifer system.</title>
        <authorList>
            <person name="Anantharaman K."/>
            <person name="Brown C.T."/>
            <person name="Hug L.A."/>
            <person name="Sharon I."/>
            <person name="Castelle C.J."/>
            <person name="Probst A.J."/>
            <person name="Thomas B.C."/>
            <person name="Singh A."/>
            <person name="Wilkins M.J."/>
            <person name="Karaoz U."/>
            <person name="Brodie E.L."/>
            <person name="Williams K.H."/>
            <person name="Hubbard S.S."/>
            <person name="Banfield J.F."/>
        </authorList>
    </citation>
    <scope>NUCLEOTIDE SEQUENCE [LARGE SCALE GENOMIC DNA]</scope>
</reference>
<organism evidence="1 2">
    <name type="scientific">Candidatus Woesebacteria bacterium RIFCSPLOWO2_01_FULL_39_25</name>
    <dbReference type="NCBI Taxonomy" id="1802521"/>
    <lineage>
        <taxon>Bacteria</taxon>
        <taxon>Candidatus Woeseibacteriota</taxon>
    </lineage>
</organism>
<dbReference type="InterPro" id="IPR043519">
    <property type="entry name" value="NT_sf"/>
</dbReference>
<evidence type="ECO:0008006" key="3">
    <source>
        <dbReference type="Google" id="ProtNLM"/>
    </source>
</evidence>
<evidence type="ECO:0000313" key="2">
    <source>
        <dbReference type="Proteomes" id="UP000176725"/>
    </source>
</evidence>
<name>A0A1F8BLN9_9BACT</name>
<dbReference type="SUPFAM" id="SSF81301">
    <property type="entry name" value="Nucleotidyltransferase"/>
    <property type="match status" value="1"/>
</dbReference>
<sequence>MDVLELVSKYLFSLAKKGLNMVGYYQQGSAVSGLQDKHSDYDFIVIWKNSVPKIAIRRKVTEKLGCKVHDARDIPSVKKSIEALGVDNKILNIAHIQEKDFFNFYKELQDPASFNPDTFVRLDGLSNAKIIYDPSKKISLYKNSIKVTPEIRNIFKNYIKSEIEHDLKMLEVSTERKGVANYIGYLHDLVENLNILFALSDRKFPGSMKWFEVLNKNELGSLMKELEKRINKEDVTGKILKIAGNFGFKPSKEIKA</sequence>
<dbReference type="Proteomes" id="UP000176725">
    <property type="component" value="Unassembled WGS sequence"/>
</dbReference>
<gene>
    <name evidence="1" type="ORF">A2893_05085</name>
</gene>
<evidence type="ECO:0000313" key="1">
    <source>
        <dbReference type="EMBL" id="OGM65001.1"/>
    </source>
</evidence>
<dbReference type="AlphaFoldDB" id="A0A1F8BLN9"/>
<accession>A0A1F8BLN9</accession>
<comment type="caution">
    <text evidence="1">The sequence shown here is derived from an EMBL/GenBank/DDBJ whole genome shotgun (WGS) entry which is preliminary data.</text>
</comment>
<proteinExistence type="predicted"/>